<name>A0A1X6WRN1_9ENTE</name>
<feature type="transmembrane region" description="Helical" evidence="1">
    <location>
        <begin position="50"/>
        <end position="73"/>
    </location>
</feature>
<accession>A0A1X6WRN1</accession>
<feature type="transmembrane region" description="Helical" evidence="1">
    <location>
        <begin position="7"/>
        <end position="30"/>
    </location>
</feature>
<dbReference type="AlphaFoldDB" id="A0A1X6WRN1"/>
<evidence type="ECO:0000256" key="1">
    <source>
        <dbReference type="SAM" id="Phobius"/>
    </source>
</evidence>
<keyword evidence="1" id="KW-0472">Membrane</keyword>
<evidence type="ECO:0000313" key="3">
    <source>
        <dbReference type="Proteomes" id="UP000195918"/>
    </source>
</evidence>
<reference evidence="3" key="1">
    <citation type="submission" date="2017-02" db="EMBL/GenBank/DDBJ databases">
        <authorList>
            <person name="Dridi B."/>
        </authorList>
    </citation>
    <scope>NUCLEOTIDE SEQUENCE [LARGE SCALE GENOMIC DNA]</scope>
    <source>
        <strain evidence="3">bH819</strain>
    </source>
</reference>
<organism evidence="2 3">
    <name type="scientific">Vagococcus fluvialis bH819</name>
    <dbReference type="NCBI Taxonomy" id="1255619"/>
    <lineage>
        <taxon>Bacteria</taxon>
        <taxon>Bacillati</taxon>
        <taxon>Bacillota</taxon>
        <taxon>Bacilli</taxon>
        <taxon>Lactobacillales</taxon>
        <taxon>Enterococcaceae</taxon>
        <taxon>Vagococcus</taxon>
    </lineage>
</organism>
<dbReference type="RefSeq" id="WP_086952629.1">
    <property type="nucleotide sequence ID" value="NZ_FWFD01000018.1"/>
</dbReference>
<sequence length="75" mass="7855">MATVVKIVQIAGTIFGASGLIGLLIGYFNFQSGTKHEDPMKAEKGSQQMLWGGASAMIATGVVTVIVQALNAIRF</sequence>
<keyword evidence="1" id="KW-0812">Transmembrane</keyword>
<keyword evidence="1" id="KW-1133">Transmembrane helix</keyword>
<dbReference type="EMBL" id="FWFD01000018">
    <property type="protein sequence ID" value="SLM87003.1"/>
    <property type="molecule type" value="Genomic_DNA"/>
</dbReference>
<keyword evidence="3" id="KW-1185">Reference proteome</keyword>
<dbReference type="OrthoDB" id="9915734at2"/>
<evidence type="ECO:0000313" key="2">
    <source>
        <dbReference type="EMBL" id="SLM87003.1"/>
    </source>
</evidence>
<protein>
    <submittedName>
        <fullName evidence="2">Uncharacterized protein</fullName>
    </submittedName>
</protein>
<proteinExistence type="predicted"/>
<dbReference type="Proteomes" id="UP000195918">
    <property type="component" value="Unassembled WGS sequence"/>
</dbReference>
<gene>
    <name evidence="2" type="ORF">FM121_12975</name>
</gene>